<dbReference type="Pfam" id="PF13855">
    <property type="entry name" value="LRR_8"/>
    <property type="match status" value="3"/>
</dbReference>
<dbReference type="EMBL" id="JNBS01000543">
    <property type="protein sequence ID" value="OQS04834.1"/>
    <property type="molecule type" value="Genomic_DNA"/>
</dbReference>
<dbReference type="InterPro" id="IPR001611">
    <property type="entry name" value="Leu-rich_rpt"/>
</dbReference>
<reference evidence="4 5" key="1">
    <citation type="journal article" date="2014" name="Genome Biol. Evol.">
        <title>The secreted proteins of Achlya hypogyna and Thraustotheca clavata identify the ancestral oomycete secretome and reveal gene acquisitions by horizontal gene transfer.</title>
        <authorList>
            <person name="Misner I."/>
            <person name="Blouin N."/>
            <person name="Leonard G."/>
            <person name="Richards T.A."/>
            <person name="Lane C.E."/>
        </authorList>
    </citation>
    <scope>NUCLEOTIDE SEQUENCE [LARGE SCALE GENOMIC DNA]</scope>
    <source>
        <strain evidence="4 5">ATCC 34112</strain>
    </source>
</reference>
<evidence type="ECO:0008006" key="6">
    <source>
        <dbReference type="Google" id="ProtNLM"/>
    </source>
</evidence>
<keyword evidence="1" id="KW-0433">Leucine-rich repeat</keyword>
<sequence length="721" mass="79731">MQRDGAKAFRNARRTGFLALAARGLVNFPMEACQLQDFMDADEKVWECVDLTKIDLSHNEIPWIPSDIVNITGLAYLKMCHNKLTNLPDELFKMTSLGYLDLSNNLLNSAMPVLLGKLSSLKELILSFNKISSLPDSIEQLINLEALYLDDNSLTTLPTTIGMEIALMNSKMGLGALQKLRVLNVQNNQLNAIPQSLSQLRSIATLDLSKNKLTSLDGCLKYTTALKFVDLRQNNLIKFPQLPEQGCCIDSLFLGCNQLESIDEVSLVRGQHYLTVLDLRDNKLTSLPDSTAQLYRLKTLDISNNDLSDLPPGLGYLKELNHLLVDGNSMRAIRRSIISSGCEALKKYLRTRGKPPAGVDALEEEMDEFAGEGVNMMGVNENVFREAAASGVLDFTGKLLRAVPEATWMLEPLVSNLSTLNLTKIGLSELPEQLGLCLQLHTLIAEENQLESLPQAIFQMPSLIHVRLRKNSLTEAAFGDNFTSRMKLKELDLRNNALCALPQNIYRLKALYTLLLSYNRISTLDNVPWIALSALSIVSISDNKLTSLGTIYEAPVLSSLSVENNNLQQIPAELGLCSKLKALYINGNPQRTVRISTVNKGTEAILDYLKNKLLPEEIEQILQNRQNNYLQALPPSPIKAAPVKNDKPKAQAPVPSTPEVASPQVTKDASNSSKIISELENTIANLESQLEAVGLSAAKRYALKKDLAKARAEKIRESRKA</sequence>
<dbReference type="GO" id="GO:0005737">
    <property type="term" value="C:cytoplasm"/>
    <property type="evidence" value="ECO:0007669"/>
    <property type="project" value="TreeGrafter"/>
</dbReference>
<dbReference type="InterPro" id="IPR050216">
    <property type="entry name" value="LRR_domain-containing"/>
</dbReference>
<proteinExistence type="predicted"/>
<dbReference type="PROSITE" id="PS51450">
    <property type="entry name" value="LRR"/>
    <property type="match status" value="4"/>
</dbReference>
<dbReference type="FunFam" id="3.80.10.10:FF:000116">
    <property type="entry name" value="Leucine-rich repeat-containing protein 40"/>
    <property type="match status" value="1"/>
</dbReference>
<dbReference type="SMART" id="SM00369">
    <property type="entry name" value="LRR_TYP"/>
    <property type="match status" value="12"/>
</dbReference>
<dbReference type="PANTHER" id="PTHR48051">
    <property type="match status" value="1"/>
</dbReference>
<comment type="caution">
    <text evidence="4">The sequence shown here is derived from an EMBL/GenBank/DDBJ whole genome shotgun (WGS) entry which is preliminary data.</text>
</comment>
<evidence type="ECO:0000256" key="1">
    <source>
        <dbReference type="ARBA" id="ARBA00022614"/>
    </source>
</evidence>
<dbReference type="SUPFAM" id="SSF52058">
    <property type="entry name" value="L domain-like"/>
    <property type="match status" value="2"/>
</dbReference>
<feature type="region of interest" description="Disordered" evidence="3">
    <location>
        <begin position="633"/>
        <end position="672"/>
    </location>
</feature>
<keyword evidence="2" id="KW-0677">Repeat</keyword>
<dbReference type="OrthoDB" id="660555at2759"/>
<evidence type="ECO:0000256" key="3">
    <source>
        <dbReference type="SAM" id="MobiDB-lite"/>
    </source>
</evidence>
<dbReference type="Proteomes" id="UP000243217">
    <property type="component" value="Unassembled WGS sequence"/>
</dbReference>
<dbReference type="PANTHER" id="PTHR48051:SF1">
    <property type="entry name" value="RAS SUPPRESSOR PROTEIN 1"/>
    <property type="match status" value="1"/>
</dbReference>
<evidence type="ECO:0000313" key="5">
    <source>
        <dbReference type="Proteomes" id="UP000243217"/>
    </source>
</evidence>
<accession>A0A1W0A3H6</accession>
<evidence type="ECO:0000256" key="2">
    <source>
        <dbReference type="ARBA" id="ARBA00022737"/>
    </source>
</evidence>
<feature type="compositionally biased region" description="Polar residues" evidence="3">
    <location>
        <begin position="663"/>
        <end position="672"/>
    </location>
</feature>
<dbReference type="InterPro" id="IPR032675">
    <property type="entry name" value="LRR_dom_sf"/>
</dbReference>
<dbReference type="SMART" id="SM00364">
    <property type="entry name" value="LRR_BAC"/>
    <property type="match status" value="10"/>
</dbReference>
<protein>
    <recommendedName>
        <fullName evidence="6">Leucine-rich repeat-containing protein 40</fullName>
    </recommendedName>
</protein>
<name>A0A1W0A3H6_9STRA</name>
<organism evidence="4 5">
    <name type="scientific">Thraustotheca clavata</name>
    <dbReference type="NCBI Taxonomy" id="74557"/>
    <lineage>
        <taxon>Eukaryota</taxon>
        <taxon>Sar</taxon>
        <taxon>Stramenopiles</taxon>
        <taxon>Oomycota</taxon>
        <taxon>Saprolegniomycetes</taxon>
        <taxon>Saprolegniales</taxon>
        <taxon>Achlyaceae</taxon>
        <taxon>Thraustotheca</taxon>
    </lineage>
</organism>
<gene>
    <name evidence="4" type="ORF">THRCLA_02954</name>
</gene>
<keyword evidence="5" id="KW-1185">Reference proteome</keyword>
<dbReference type="AlphaFoldDB" id="A0A1W0A3H6"/>
<dbReference type="PRINTS" id="PR00019">
    <property type="entry name" value="LEURICHRPT"/>
</dbReference>
<dbReference type="Gene3D" id="3.80.10.10">
    <property type="entry name" value="Ribonuclease Inhibitor"/>
    <property type="match status" value="5"/>
</dbReference>
<dbReference type="InterPro" id="IPR003591">
    <property type="entry name" value="Leu-rich_rpt_typical-subtyp"/>
</dbReference>
<dbReference type="STRING" id="74557.A0A1W0A3H6"/>
<evidence type="ECO:0000313" key="4">
    <source>
        <dbReference type="EMBL" id="OQS04834.1"/>
    </source>
</evidence>